<comment type="caution">
    <text evidence="2">The sequence shown here is derived from an EMBL/GenBank/DDBJ whole genome shotgun (WGS) entry which is preliminary data.</text>
</comment>
<evidence type="ECO:0000313" key="2">
    <source>
        <dbReference type="EMBL" id="PHJ14868.1"/>
    </source>
</evidence>
<dbReference type="Proteomes" id="UP000221165">
    <property type="component" value="Unassembled WGS sequence"/>
</dbReference>
<dbReference type="EMBL" id="MIGC01010814">
    <property type="protein sequence ID" value="PHJ14868.1"/>
    <property type="molecule type" value="Genomic_DNA"/>
</dbReference>
<dbReference type="AlphaFoldDB" id="A0A2C6KDZ3"/>
<protein>
    <submittedName>
        <fullName evidence="2">Dihydrouridine synthase protein</fullName>
    </submittedName>
</protein>
<keyword evidence="1" id="KW-1133">Transmembrane helix</keyword>
<name>A0A2C6KDZ3_9APIC</name>
<evidence type="ECO:0000313" key="3">
    <source>
        <dbReference type="Proteomes" id="UP000221165"/>
    </source>
</evidence>
<organism evidence="2 3">
    <name type="scientific">Cystoisospora suis</name>
    <dbReference type="NCBI Taxonomy" id="483139"/>
    <lineage>
        <taxon>Eukaryota</taxon>
        <taxon>Sar</taxon>
        <taxon>Alveolata</taxon>
        <taxon>Apicomplexa</taxon>
        <taxon>Conoidasida</taxon>
        <taxon>Coccidia</taxon>
        <taxon>Eucoccidiorida</taxon>
        <taxon>Eimeriorina</taxon>
        <taxon>Sarcocystidae</taxon>
        <taxon>Cystoisospora</taxon>
    </lineage>
</organism>
<sequence length="241" mass="27734">MSAEGILDNPSLFSPVLLTYPSSSSFTHQRSPPFFRYHYFDALRSVFFSSFSRPSPSSPSSFSVLTMKSTFSSLYGLNLFSHVAMEPDHVSRCCMMEEYLDLCAIYAPPHPSYMKTHLFRCLYPILSQQTDLRERLGKVRYKKEKKKRGAKLVLSFSLSCSLCRTSLFLVNLFLLIYSHFSPPASLLDFLPSLLLFPSDSFTKTLHSFILSLHLVYLLPYPFIYLSLYRSRFLRAGKSPYI</sequence>
<dbReference type="VEuPathDB" id="ToxoDB:CSUI_011322"/>
<evidence type="ECO:0000256" key="1">
    <source>
        <dbReference type="SAM" id="Phobius"/>
    </source>
</evidence>
<accession>A0A2C6KDZ3</accession>
<keyword evidence="1" id="KW-0812">Transmembrane</keyword>
<feature type="transmembrane region" description="Helical" evidence="1">
    <location>
        <begin position="152"/>
        <end position="177"/>
    </location>
</feature>
<dbReference type="OrthoDB" id="272303at2759"/>
<feature type="transmembrane region" description="Helical" evidence="1">
    <location>
        <begin position="205"/>
        <end position="227"/>
    </location>
</feature>
<keyword evidence="1" id="KW-0472">Membrane</keyword>
<reference evidence="2 3" key="1">
    <citation type="journal article" date="2017" name="Int. J. Parasitol.">
        <title>The genome of the protozoan parasite Cystoisospora suis and a reverse vaccinology approach to identify vaccine candidates.</title>
        <authorList>
            <person name="Palmieri N."/>
            <person name="Shrestha A."/>
            <person name="Ruttkowski B."/>
            <person name="Beck T."/>
            <person name="Vogl C."/>
            <person name="Tomley F."/>
            <person name="Blake D.P."/>
            <person name="Joachim A."/>
        </authorList>
    </citation>
    <scope>NUCLEOTIDE SEQUENCE [LARGE SCALE GENOMIC DNA]</scope>
    <source>
        <strain evidence="2 3">Wien I</strain>
    </source>
</reference>
<proteinExistence type="predicted"/>
<gene>
    <name evidence="2" type="ORF">CSUI_011322</name>
</gene>
<dbReference type="GeneID" id="94434633"/>
<dbReference type="RefSeq" id="XP_067916602.1">
    <property type="nucleotide sequence ID" value="XM_068071422.1"/>
</dbReference>
<keyword evidence="3" id="KW-1185">Reference proteome</keyword>